<name>A0ACB8AD92_9AGAM</name>
<accession>A0ACB8AD92</accession>
<reference evidence="1" key="1">
    <citation type="journal article" date="2021" name="New Phytol.">
        <title>Evolutionary innovations through gain and loss of genes in the ectomycorrhizal Boletales.</title>
        <authorList>
            <person name="Wu G."/>
            <person name="Miyauchi S."/>
            <person name="Morin E."/>
            <person name="Kuo A."/>
            <person name="Drula E."/>
            <person name="Varga T."/>
            <person name="Kohler A."/>
            <person name="Feng B."/>
            <person name="Cao Y."/>
            <person name="Lipzen A."/>
            <person name="Daum C."/>
            <person name="Hundley H."/>
            <person name="Pangilinan J."/>
            <person name="Johnson J."/>
            <person name="Barry K."/>
            <person name="LaButti K."/>
            <person name="Ng V."/>
            <person name="Ahrendt S."/>
            <person name="Min B."/>
            <person name="Choi I.G."/>
            <person name="Park H."/>
            <person name="Plett J.M."/>
            <person name="Magnuson J."/>
            <person name="Spatafora J.W."/>
            <person name="Nagy L.G."/>
            <person name="Henrissat B."/>
            <person name="Grigoriev I.V."/>
            <person name="Yang Z.L."/>
            <person name="Xu J."/>
            <person name="Martin F.M."/>
        </authorList>
    </citation>
    <scope>NUCLEOTIDE SEQUENCE</scope>
    <source>
        <strain evidence="1">ATCC 28755</strain>
    </source>
</reference>
<proteinExistence type="predicted"/>
<evidence type="ECO:0000313" key="1">
    <source>
        <dbReference type="EMBL" id="KAH7911048.1"/>
    </source>
</evidence>
<dbReference type="Proteomes" id="UP000790377">
    <property type="component" value="Unassembled WGS sequence"/>
</dbReference>
<dbReference type="EMBL" id="MU267691">
    <property type="protein sequence ID" value="KAH7911048.1"/>
    <property type="molecule type" value="Genomic_DNA"/>
</dbReference>
<sequence length="217" mass="24551">MNELCSSLIPRPGPSRNKPHPDNLSTLAPQNPQHSAHVTTWKDVRNQAVIVNGTSVFVPQLIYQPSTHADRERYVSGVTLSPPIIFRAEGTLEWGIPLTAALGRQINCLNDRDSLVFDGCGPSVSIRLQWPGYFSRRKQVHTTDYRSPPGLITKARLAKHIAVILRRFIQDMENETMHEDANPAWRVGNRHITFENLMLVSLHHVSQGSWQPQLRLM</sequence>
<evidence type="ECO:0000313" key="2">
    <source>
        <dbReference type="Proteomes" id="UP000790377"/>
    </source>
</evidence>
<protein>
    <submittedName>
        <fullName evidence="1">Uncharacterized protein</fullName>
    </submittedName>
</protein>
<comment type="caution">
    <text evidence="1">The sequence shown here is derived from an EMBL/GenBank/DDBJ whole genome shotgun (WGS) entry which is preliminary data.</text>
</comment>
<keyword evidence="2" id="KW-1185">Reference proteome</keyword>
<organism evidence="1 2">
    <name type="scientific">Hygrophoropsis aurantiaca</name>
    <dbReference type="NCBI Taxonomy" id="72124"/>
    <lineage>
        <taxon>Eukaryota</taxon>
        <taxon>Fungi</taxon>
        <taxon>Dikarya</taxon>
        <taxon>Basidiomycota</taxon>
        <taxon>Agaricomycotina</taxon>
        <taxon>Agaricomycetes</taxon>
        <taxon>Agaricomycetidae</taxon>
        <taxon>Boletales</taxon>
        <taxon>Coniophorineae</taxon>
        <taxon>Hygrophoropsidaceae</taxon>
        <taxon>Hygrophoropsis</taxon>
    </lineage>
</organism>
<gene>
    <name evidence="1" type="ORF">BJ138DRAFT_34546</name>
</gene>